<keyword evidence="4" id="KW-1185">Reference proteome</keyword>
<dbReference type="AlphaFoldDB" id="A0AAV4RFJ9"/>
<keyword evidence="2" id="KW-0472">Membrane</keyword>
<evidence type="ECO:0000313" key="4">
    <source>
        <dbReference type="Proteomes" id="UP001054837"/>
    </source>
</evidence>
<reference evidence="3 4" key="1">
    <citation type="submission" date="2021-06" db="EMBL/GenBank/DDBJ databases">
        <title>Caerostris darwini draft genome.</title>
        <authorList>
            <person name="Kono N."/>
            <person name="Arakawa K."/>
        </authorList>
    </citation>
    <scope>NUCLEOTIDE SEQUENCE [LARGE SCALE GENOMIC DNA]</scope>
</reference>
<keyword evidence="2" id="KW-1133">Transmembrane helix</keyword>
<name>A0AAV4RFJ9_9ARAC</name>
<dbReference type="EMBL" id="BPLQ01006071">
    <property type="protein sequence ID" value="GIY19784.1"/>
    <property type="molecule type" value="Genomic_DNA"/>
</dbReference>
<sequence length="185" mass="20942">MAKELDTDERSFRLAPDPDGPLSLFFPLPSKSACLYLYLLFRVMNYHFSRIRGRRQKPSSLGESAPPSPAEIPGSDNDCVEHVLTLQSSGKKEFTVYHLLALLTFASGEISARARQHARCRSSAPERNSIFFSFFPSPFLHTNMTSAKFVTPGRSHKRRSSKMHADVPINEIHRIKERDLGFFGK</sequence>
<proteinExistence type="predicted"/>
<gene>
    <name evidence="3" type="ORF">CDAR_365661</name>
</gene>
<accession>A0AAV4RFJ9</accession>
<protein>
    <submittedName>
        <fullName evidence="3">Uncharacterized protein</fullName>
    </submittedName>
</protein>
<feature type="region of interest" description="Disordered" evidence="1">
    <location>
        <begin position="56"/>
        <end position="76"/>
    </location>
</feature>
<dbReference type="Proteomes" id="UP001054837">
    <property type="component" value="Unassembled WGS sequence"/>
</dbReference>
<evidence type="ECO:0000256" key="1">
    <source>
        <dbReference type="SAM" id="MobiDB-lite"/>
    </source>
</evidence>
<comment type="caution">
    <text evidence="3">The sequence shown here is derived from an EMBL/GenBank/DDBJ whole genome shotgun (WGS) entry which is preliminary data.</text>
</comment>
<evidence type="ECO:0000256" key="2">
    <source>
        <dbReference type="SAM" id="Phobius"/>
    </source>
</evidence>
<feature type="transmembrane region" description="Helical" evidence="2">
    <location>
        <begin position="20"/>
        <end position="41"/>
    </location>
</feature>
<keyword evidence="2" id="KW-0812">Transmembrane</keyword>
<organism evidence="3 4">
    <name type="scientific">Caerostris darwini</name>
    <dbReference type="NCBI Taxonomy" id="1538125"/>
    <lineage>
        <taxon>Eukaryota</taxon>
        <taxon>Metazoa</taxon>
        <taxon>Ecdysozoa</taxon>
        <taxon>Arthropoda</taxon>
        <taxon>Chelicerata</taxon>
        <taxon>Arachnida</taxon>
        <taxon>Araneae</taxon>
        <taxon>Araneomorphae</taxon>
        <taxon>Entelegynae</taxon>
        <taxon>Araneoidea</taxon>
        <taxon>Araneidae</taxon>
        <taxon>Caerostris</taxon>
    </lineage>
</organism>
<evidence type="ECO:0000313" key="3">
    <source>
        <dbReference type="EMBL" id="GIY19784.1"/>
    </source>
</evidence>